<dbReference type="RefSeq" id="WP_311704583.1">
    <property type="nucleotide sequence ID" value="NZ_JAVREL010000005.1"/>
</dbReference>
<feature type="compositionally biased region" description="Basic and acidic residues" evidence="1">
    <location>
        <begin position="130"/>
        <end position="152"/>
    </location>
</feature>
<keyword evidence="2" id="KW-0472">Membrane</keyword>
<name>A0ABU2MNK3_9ACTN</name>
<feature type="compositionally biased region" description="Low complexity" evidence="1">
    <location>
        <begin position="227"/>
        <end position="244"/>
    </location>
</feature>
<gene>
    <name evidence="3" type="ORF">RM590_11270</name>
</gene>
<evidence type="ECO:0000313" key="3">
    <source>
        <dbReference type="EMBL" id="MDT0343189.1"/>
    </source>
</evidence>
<feature type="compositionally biased region" description="Acidic residues" evidence="1">
    <location>
        <begin position="617"/>
        <end position="629"/>
    </location>
</feature>
<keyword evidence="2" id="KW-1133">Transmembrane helix</keyword>
<dbReference type="PANTHER" id="PTHR21713">
    <property type="entry name" value="NASCENT POLYPEPTIDE ASSOCIATED COMPLEX ALPHA SUBUNIT-RELATED"/>
    <property type="match status" value="1"/>
</dbReference>
<feature type="transmembrane region" description="Helical" evidence="2">
    <location>
        <begin position="959"/>
        <end position="978"/>
    </location>
</feature>
<feature type="compositionally biased region" description="Basic and acidic residues" evidence="1">
    <location>
        <begin position="435"/>
        <end position="456"/>
    </location>
</feature>
<feature type="compositionally biased region" description="Gly residues" evidence="1">
    <location>
        <begin position="245"/>
        <end position="259"/>
    </location>
</feature>
<feature type="compositionally biased region" description="Basic and acidic residues" evidence="1">
    <location>
        <begin position="533"/>
        <end position="557"/>
    </location>
</feature>
<feature type="region of interest" description="Disordered" evidence="1">
    <location>
        <begin position="409"/>
        <end position="655"/>
    </location>
</feature>
<proteinExistence type="predicted"/>
<keyword evidence="2" id="KW-0812">Transmembrane</keyword>
<feature type="compositionally biased region" description="Low complexity" evidence="1">
    <location>
        <begin position="488"/>
        <end position="507"/>
    </location>
</feature>
<feature type="compositionally biased region" description="Basic and acidic residues" evidence="1">
    <location>
        <begin position="602"/>
        <end position="616"/>
    </location>
</feature>
<comment type="caution">
    <text evidence="3">The sequence shown here is derived from an EMBL/GenBank/DDBJ whole genome shotgun (WGS) entry which is preliminary data.</text>
</comment>
<dbReference type="InterPro" id="IPR016641">
    <property type="entry name" value="EGD2/NACA0like"/>
</dbReference>
<evidence type="ECO:0000256" key="2">
    <source>
        <dbReference type="SAM" id="Phobius"/>
    </source>
</evidence>
<dbReference type="EMBL" id="JAVREL010000005">
    <property type="protein sequence ID" value="MDT0343189.1"/>
    <property type="molecule type" value="Genomic_DNA"/>
</dbReference>
<feature type="region of interest" description="Disordered" evidence="1">
    <location>
        <begin position="1"/>
        <end position="20"/>
    </location>
</feature>
<feature type="transmembrane region" description="Helical" evidence="2">
    <location>
        <begin position="918"/>
        <end position="947"/>
    </location>
</feature>
<evidence type="ECO:0000313" key="4">
    <source>
        <dbReference type="Proteomes" id="UP001183246"/>
    </source>
</evidence>
<feature type="region of interest" description="Disordered" evidence="1">
    <location>
        <begin position="109"/>
        <end position="383"/>
    </location>
</feature>
<feature type="compositionally biased region" description="Acidic residues" evidence="1">
    <location>
        <begin position="639"/>
        <end position="654"/>
    </location>
</feature>
<accession>A0ABU2MNK3</accession>
<dbReference type="Proteomes" id="UP001183246">
    <property type="component" value="Unassembled WGS sequence"/>
</dbReference>
<feature type="compositionally biased region" description="Basic and acidic residues" evidence="1">
    <location>
        <begin position="1000"/>
        <end position="1029"/>
    </location>
</feature>
<protein>
    <submittedName>
        <fullName evidence="3">Uncharacterized protein</fullName>
    </submittedName>
</protein>
<sequence length="1162" mass="123168">MEREAEAGAHSVEADVAPTPAVTPGWLRYATVDADRDRTERLDPATLVDRLTADIIRSLRGDPTDASGRVRLQLARFSPEVEQSVLDRLEQRLPTPDWERVIDLVDDVEENGSLGPGVSRAPEPIEDFIEQWHRDREREEQAERDDRERDEAVGEDAEQREEQAEEPTPVPKPEPEREPEPDPDPAPTRVPPSPTAAPQPVPEPDPADPAPPAPSQAEPAPAPAPEPAAEAPVAAPAPVPAARAAGGGGGGAPAGGGGPATAKREAPPPDVSRAAPEAALATTGGLKPHQMAQTLRGVDSAVGNTVGQERTALEESPPSMERPSRAPQTLQGDPTVSPPGEYTGDKVEKLDAPAGETPEVEGDQGPTGETPGEDMEPPGFFETVGGVIGGLMGAVGIDLGGLTDALGSLPTTDDGLTDAKVGRAAPVPLEDDTDPERTDEQQSELKDKSTELKTQGRQDAAQPMGEDQIFPTVPGETLTGAVAGGKGQDPQQQGGAAGGPASSQLPADVLGAVAEHEQGPQIQAAFGQGQERMLTEKTAKDEGFQTSQAEHDQRVQAEIEANSSEQESVRTGAATEVEDARQQWQQEQDEQLAEVEEESGAENERVQGEIEDKKTEPDEEVETQTEDENERIQTTKTEAEEEAQNTRDEGEEESGNWLSEAIDWIKEQFNRLKNAIVDVFNAAREAVVVITEEFKQTVFDLIDAARTFIVTAIDVFADILIGQGDILLAGFPELRDKWRDTINGARDAAIDTVNDLADGLKERIGSFLDDLAAGLTALLDVLEAGLLAAVDVVEGVVTTAMEIAGGLLSAYGDLAVIAVDIMADPGGWIGKLGASAEDGAKNHLFNEIQKGVKQWVAEKIQEILGLDQETFQLLINGGMTAEEMVEMAWEAALPQLPVIIGELVITKVVAKLIPGAGWILAILDAIQTAIGTLGAILRAFQLVLAFLKAVKGGGAGKQFAVAVAAGVVALLELIYQALVSGIAKYMGKVTGRLKSRANGMKRDGGPNGRDEQDRRETDRTQQQVRHAEQTMRTPPPPTRPRPLAAQNRPVPPNAVQRTSRPIAVARTRKPRNHAEPHRAAPARPRAARAGRQRTGRANATARRCAKPWTASAARTAAATTATVVVTMTGPAPATARVPQAPIGTAGDHATPFVPATRTAAAL</sequence>
<feature type="compositionally biased region" description="Acidic residues" evidence="1">
    <location>
        <begin position="587"/>
        <end position="601"/>
    </location>
</feature>
<organism evidence="3 4">
    <name type="scientific">Streptomyces litchfieldiae</name>
    <dbReference type="NCBI Taxonomy" id="3075543"/>
    <lineage>
        <taxon>Bacteria</taxon>
        <taxon>Bacillati</taxon>
        <taxon>Actinomycetota</taxon>
        <taxon>Actinomycetes</taxon>
        <taxon>Kitasatosporales</taxon>
        <taxon>Streptomycetaceae</taxon>
        <taxon>Streptomyces</taxon>
    </lineage>
</organism>
<feature type="compositionally biased region" description="Low complexity" evidence="1">
    <location>
        <begin position="1095"/>
        <end position="1108"/>
    </location>
</feature>
<feature type="compositionally biased region" description="Basic residues" evidence="1">
    <location>
        <begin position="1085"/>
        <end position="1094"/>
    </location>
</feature>
<evidence type="ECO:0000256" key="1">
    <source>
        <dbReference type="SAM" id="MobiDB-lite"/>
    </source>
</evidence>
<feature type="region of interest" description="Disordered" evidence="1">
    <location>
        <begin position="996"/>
        <end position="1108"/>
    </location>
</feature>
<feature type="compositionally biased region" description="Acidic residues" evidence="1">
    <location>
        <begin position="153"/>
        <end position="165"/>
    </location>
</feature>
<keyword evidence="4" id="KW-1185">Reference proteome</keyword>
<feature type="compositionally biased region" description="Pro residues" evidence="1">
    <location>
        <begin position="184"/>
        <end position="226"/>
    </location>
</feature>
<reference evidence="4" key="1">
    <citation type="submission" date="2023-07" db="EMBL/GenBank/DDBJ databases">
        <title>30 novel species of actinomycetes from the DSMZ collection.</title>
        <authorList>
            <person name="Nouioui I."/>
        </authorList>
    </citation>
    <scope>NUCLEOTIDE SEQUENCE [LARGE SCALE GENOMIC DNA]</scope>
    <source>
        <strain evidence="4">DSM 44938</strain>
    </source>
</reference>